<name>A0A7C2ECP7_9THEO</name>
<comment type="pathway">
    <text evidence="1 10">Metabolic intermediate biosynthesis; chorismate biosynthesis; chorismate from D-erythrose 4-phosphate and phosphoenolpyruvate: step 4/7.</text>
</comment>
<dbReference type="CDD" id="cd01065">
    <property type="entry name" value="NAD_bind_Shikimate_DH"/>
    <property type="match status" value="1"/>
</dbReference>
<dbReference type="NCBIfam" id="NF001314">
    <property type="entry name" value="PRK00258.2-2"/>
    <property type="match status" value="1"/>
</dbReference>
<keyword evidence="2 10" id="KW-0028">Amino-acid biosynthesis</keyword>
<dbReference type="Gene3D" id="3.40.50.10860">
    <property type="entry name" value="Leucine Dehydrogenase, chain A, domain 1"/>
    <property type="match status" value="1"/>
</dbReference>
<comment type="function">
    <text evidence="10">Involved in the biosynthesis of the chorismate, which leads to the biosynthesis of aromatic amino acids. Catalyzes the reversible NADPH linked reduction of 3-dehydroshikimate (DHSA) to yield shikimate (SA).</text>
</comment>
<proteinExistence type="inferred from homology"/>
<feature type="binding site" evidence="10">
    <location>
        <position position="95"/>
    </location>
    <ligand>
        <name>shikimate</name>
        <dbReference type="ChEBI" id="CHEBI:36208"/>
    </ligand>
</feature>
<feature type="binding site" evidence="10">
    <location>
        <begin position="23"/>
        <end position="25"/>
    </location>
    <ligand>
        <name>shikimate</name>
        <dbReference type="ChEBI" id="CHEBI:36208"/>
    </ligand>
</feature>
<dbReference type="InterPro" id="IPR046346">
    <property type="entry name" value="Aminoacid_DH-like_N_sf"/>
</dbReference>
<keyword evidence="5 10" id="KW-0057">Aromatic amino acid biosynthesis</keyword>
<evidence type="ECO:0000259" key="13">
    <source>
        <dbReference type="Pfam" id="PF18317"/>
    </source>
</evidence>
<evidence type="ECO:0000256" key="8">
    <source>
        <dbReference type="ARBA" id="ARBA00052329"/>
    </source>
</evidence>
<keyword evidence="3 10" id="KW-0521">NADP</keyword>
<dbReference type="GO" id="GO:0008652">
    <property type="term" value="P:amino acid biosynthetic process"/>
    <property type="evidence" value="ECO:0007669"/>
    <property type="project" value="UniProtKB-KW"/>
</dbReference>
<evidence type="ECO:0000313" key="14">
    <source>
        <dbReference type="EMBL" id="HEL66088.1"/>
    </source>
</evidence>
<evidence type="ECO:0000256" key="1">
    <source>
        <dbReference type="ARBA" id="ARBA00004871"/>
    </source>
</evidence>
<evidence type="ECO:0000256" key="9">
    <source>
        <dbReference type="ARBA" id="ARBA00060613"/>
    </source>
</evidence>
<feature type="domain" description="Quinate/shikimate 5-dehydrogenase/glutamyl-tRNA reductase" evidence="11">
    <location>
        <begin position="125"/>
        <end position="188"/>
    </location>
</feature>
<dbReference type="HAMAP" id="MF_00222">
    <property type="entry name" value="Shikimate_DH_AroE"/>
    <property type="match status" value="1"/>
</dbReference>
<evidence type="ECO:0000256" key="6">
    <source>
        <dbReference type="ARBA" id="ARBA00049442"/>
    </source>
</evidence>
<protein>
    <recommendedName>
        <fullName evidence="10">Shikimate dehydrogenase (NADP(+))</fullName>
        <shortName evidence="10">SDH</shortName>
        <ecNumber evidence="10">1.1.1.25</ecNumber>
    </recommendedName>
</protein>
<dbReference type="EC" id="1.1.1.25" evidence="10"/>
<dbReference type="AlphaFoldDB" id="A0A7C2ECP7"/>
<comment type="catalytic activity">
    <reaction evidence="6 10">
        <text>shikimate + NADP(+) = 3-dehydroshikimate + NADPH + H(+)</text>
        <dbReference type="Rhea" id="RHEA:17737"/>
        <dbReference type="ChEBI" id="CHEBI:15378"/>
        <dbReference type="ChEBI" id="CHEBI:16630"/>
        <dbReference type="ChEBI" id="CHEBI:36208"/>
        <dbReference type="ChEBI" id="CHEBI:57783"/>
        <dbReference type="ChEBI" id="CHEBI:58349"/>
        <dbReference type="EC" id="1.1.1.25"/>
    </reaction>
</comment>
<dbReference type="SUPFAM" id="SSF51735">
    <property type="entry name" value="NAD(P)-binding Rossmann-fold domains"/>
    <property type="match status" value="1"/>
</dbReference>
<dbReference type="Gene3D" id="3.40.50.720">
    <property type="entry name" value="NAD(P)-binding Rossmann-like Domain"/>
    <property type="match status" value="1"/>
</dbReference>
<feature type="binding site" evidence="10">
    <location>
        <position position="110"/>
    </location>
    <ligand>
        <name>shikimate</name>
        <dbReference type="ChEBI" id="CHEBI:36208"/>
    </ligand>
</feature>
<comment type="catalytic activity">
    <reaction evidence="8">
        <text>shikimate + NAD(+) = 3-dehydroshikimate + NADH + H(+)</text>
        <dbReference type="Rhea" id="RHEA:17741"/>
        <dbReference type="ChEBI" id="CHEBI:15378"/>
        <dbReference type="ChEBI" id="CHEBI:16630"/>
        <dbReference type="ChEBI" id="CHEBI:36208"/>
        <dbReference type="ChEBI" id="CHEBI:57540"/>
        <dbReference type="ChEBI" id="CHEBI:57945"/>
    </reaction>
</comment>
<dbReference type="InterPro" id="IPR013708">
    <property type="entry name" value="Shikimate_DH-bd_N"/>
</dbReference>
<dbReference type="GO" id="GO:0009073">
    <property type="term" value="P:aromatic amino acid family biosynthetic process"/>
    <property type="evidence" value="ECO:0007669"/>
    <property type="project" value="UniProtKB-KW"/>
</dbReference>
<sequence>MGRSRIDGKTRVVGILGDPVAHTLSPAMHNAAFGALGLNFVYLPFHVRREELPAAVAGVRALGLAGVNVTVPHKEAVLPYLDEVVEEARLIGAVNTVVNNKGRLKGYNTDATGFLKAVAEAGFDPKEAAAVVLGAGGAARAVSVALALAGTRRIAIFNRTHSRAETLAEEVAAATGARVMAFPWEELPKCGADLIGAAGIVVQTTSLGMHPEEAAAPPVPEEAFRKGQLVVDVIYNPPQTRFLRLAEKAGARTQNGLGMLLYQGAAAFELWTGCEAPVAVMREALKIGLG</sequence>
<dbReference type="EMBL" id="DSMU01000341">
    <property type="protein sequence ID" value="HEL66088.1"/>
    <property type="molecule type" value="Genomic_DNA"/>
</dbReference>
<comment type="pathway">
    <text evidence="9">Aromatic compound metabolism; 3,4-dihydroxybenzoate biosynthesis; 3-dehydroquinate from D-quinate (NAD(+) route).</text>
</comment>
<feature type="binding site" evidence="10">
    <location>
        <position position="256"/>
    </location>
    <ligand>
        <name>NADP(+)</name>
        <dbReference type="ChEBI" id="CHEBI:58349"/>
    </ligand>
</feature>
<feature type="binding site" evidence="10">
    <location>
        <position position="263"/>
    </location>
    <ligand>
        <name>shikimate</name>
        <dbReference type="ChEBI" id="CHEBI:36208"/>
    </ligand>
</feature>
<feature type="binding site" evidence="10">
    <location>
        <position position="86"/>
    </location>
    <ligand>
        <name>NADP(+)</name>
        <dbReference type="ChEBI" id="CHEBI:58349"/>
    </ligand>
</feature>
<dbReference type="GO" id="GO:0009423">
    <property type="term" value="P:chorismate biosynthetic process"/>
    <property type="evidence" value="ECO:0007669"/>
    <property type="project" value="UniProtKB-UniRule"/>
</dbReference>
<feature type="active site" description="Proton acceptor" evidence="10">
    <location>
        <position position="74"/>
    </location>
</feature>
<dbReference type="InterPro" id="IPR006151">
    <property type="entry name" value="Shikm_DH/Glu-tRNA_Rdtase"/>
</dbReference>
<dbReference type="UniPathway" id="UPA00053">
    <property type="reaction ID" value="UER00087"/>
</dbReference>
<dbReference type="NCBIfam" id="NF001319">
    <property type="entry name" value="PRK00258.3-3"/>
    <property type="match status" value="1"/>
</dbReference>
<reference evidence="14" key="1">
    <citation type="journal article" date="2020" name="mSystems">
        <title>Genome- and Community-Level Interaction Insights into Carbon Utilization and Element Cycling Functions of Hydrothermarchaeota in Hydrothermal Sediment.</title>
        <authorList>
            <person name="Zhou Z."/>
            <person name="Liu Y."/>
            <person name="Xu W."/>
            <person name="Pan J."/>
            <person name="Luo Z.H."/>
            <person name="Li M."/>
        </authorList>
    </citation>
    <scope>NUCLEOTIDE SEQUENCE [LARGE SCALE GENOMIC DNA]</scope>
    <source>
        <strain evidence="14">SpSt-300</strain>
    </source>
</reference>
<feature type="binding site" evidence="10">
    <location>
        <begin position="134"/>
        <end position="138"/>
    </location>
    <ligand>
        <name>NADP(+)</name>
        <dbReference type="ChEBI" id="CHEBI:58349"/>
    </ligand>
</feature>
<evidence type="ECO:0000256" key="5">
    <source>
        <dbReference type="ARBA" id="ARBA00023141"/>
    </source>
</evidence>
<dbReference type="FunFam" id="3.40.50.720:FF:000086">
    <property type="entry name" value="Quinate/shikimate dehydrogenase"/>
    <property type="match status" value="1"/>
</dbReference>
<dbReference type="GO" id="GO:0004764">
    <property type="term" value="F:shikimate 3-dehydrogenase (NADP+) activity"/>
    <property type="evidence" value="ECO:0007669"/>
    <property type="project" value="UniProtKB-UniRule"/>
</dbReference>
<dbReference type="Pfam" id="PF08501">
    <property type="entry name" value="Shikimate_dh_N"/>
    <property type="match status" value="1"/>
</dbReference>
<evidence type="ECO:0000256" key="3">
    <source>
        <dbReference type="ARBA" id="ARBA00022857"/>
    </source>
</evidence>
<dbReference type="InterPro" id="IPR041121">
    <property type="entry name" value="SDH_C"/>
</dbReference>
<evidence type="ECO:0000256" key="10">
    <source>
        <dbReference type="HAMAP-Rule" id="MF_00222"/>
    </source>
</evidence>
<comment type="caution">
    <text evidence="14">The sequence shown here is derived from an EMBL/GenBank/DDBJ whole genome shotgun (WGS) entry which is preliminary data.</text>
</comment>
<dbReference type="InterPro" id="IPR022893">
    <property type="entry name" value="Shikimate_DH_fam"/>
</dbReference>
<dbReference type="Pfam" id="PF18317">
    <property type="entry name" value="SDH_C"/>
    <property type="match status" value="1"/>
</dbReference>
<feature type="binding site" evidence="10">
    <location>
        <position position="235"/>
    </location>
    <ligand>
        <name>shikimate</name>
        <dbReference type="ChEBI" id="CHEBI:36208"/>
    </ligand>
</feature>
<evidence type="ECO:0000256" key="7">
    <source>
        <dbReference type="ARBA" id="ARBA00051639"/>
    </source>
</evidence>
<evidence type="ECO:0000256" key="4">
    <source>
        <dbReference type="ARBA" id="ARBA00023002"/>
    </source>
</evidence>
<dbReference type="GO" id="GO:0030266">
    <property type="term" value="F:quinate 3-dehydrogenase (NAD+) activity"/>
    <property type="evidence" value="ECO:0007669"/>
    <property type="project" value="UniProtKB-EC"/>
</dbReference>
<evidence type="ECO:0000259" key="11">
    <source>
        <dbReference type="Pfam" id="PF01488"/>
    </source>
</evidence>
<comment type="subunit">
    <text evidence="10">Homodimer.</text>
</comment>
<feature type="binding site" evidence="10">
    <location>
        <position position="70"/>
    </location>
    <ligand>
        <name>shikimate</name>
        <dbReference type="ChEBI" id="CHEBI:36208"/>
    </ligand>
</feature>
<dbReference type="InterPro" id="IPR036291">
    <property type="entry name" value="NAD(P)-bd_dom_sf"/>
</dbReference>
<dbReference type="SUPFAM" id="SSF53223">
    <property type="entry name" value="Aminoacid dehydrogenase-like, N-terminal domain"/>
    <property type="match status" value="1"/>
</dbReference>
<dbReference type="FunFam" id="3.40.50.10860:FF:000004">
    <property type="entry name" value="Quinate/shikimate dehydrogenase"/>
    <property type="match status" value="1"/>
</dbReference>
<dbReference type="PANTHER" id="PTHR21089:SF1">
    <property type="entry name" value="BIFUNCTIONAL 3-DEHYDROQUINATE DEHYDRATASE_SHIKIMATE DEHYDROGENASE, CHLOROPLASTIC"/>
    <property type="match status" value="1"/>
</dbReference>
<comment type="catalytic activity">
    <reaction evidence="7">
        <text>L-quinate + NAD(+) = 3-dehydroquinate + NADH + H(+)</text>
        <dbReference type="Rhea" id="RHEA:22364"/>
        <dbReference type="ChEBI" id="CHEBI:15378"/>
        <dbReference type="ChEBI" id="CHEBI:29751"/>
        <dbReference type="ChEBI" id="CHEBI:32364"/>
        <dbReference type="ChEBI" id="CHEBI:57540"/>
        <dbReference type="ChEBI" id="CHEBI:57945"/>
        <dbReference type="EC" id="1.1.1.24"/>
    </reaction>
</comment>
<dbReference type="GO" id="GO:0019632">
    <property type="term" value="P:shikimate metabolic process"/>
    <property type="evidence" value="ECO:0007669"/>
    <property type="project" value="InterPro"/>
</dbReference>
<feature type="binding site" evidence="10">
    <location>
        <position position="233"/>
    </location>
    <ligand>
        <name>NADP(+)</name>
        <dbReference type="ChEBI" id="CHEBI:58349"/>
    </ligand>
</feature>
<evidence type="ECO:0000259" key="12">
    <source>
        <dbReference type="Pfam" id="PF08501"/>
    </source>
</evidence>
<keyword evidence="4 10" id="KW-0560">Oxidoreductase</keyword>
<dbReference type="GO" id="GO:0050661">
    <property type="term" value="F:NADP binding"/>
    <property type="evidence" value="ECO:0007669"/>
    <property type="project" value="InterPro"/>
</dbReference>
<feature type="domain" description="SDH C-terminal" evidence="13">
    <location>
        <begin position="256"/>
        <end position="286"/>
    </location>
</feature>
<dbReference type="Pfam" id="PF01488">
    <property type="entry name" value="Shikimate_DH"/>
    <property type="match status" value="1"/>
</dbReference>
<dbReference type="NCBIfam" id="TIGR00507">
    <property type="entry name" value="aroE"/>
    <property type="match status" value="1"/>
</dbReference>
<comment type="similarity">
    <text evidence="10">Belongs to the shikimate dehydrogenase family.</text>
</comment>
<dbReference type="PANTHER" id="PTHR21089">
    <property type="entry name" value="SHIKIMATE DEHYDROGENASE"/>
    <property type="match status" value="1"/>
</dbReference>
<accession>A0A7C2ECP7</accession>
<feature type="binding site" evidence="10">
    <location>
        <begin position="158"/>
        <end position="163"/>
    </location>
    <ligand>
        <name>NADP(+)</name>
        <dbReference type="ChEBI" id="CHEBI:58349"/>
    </ligand>
</feature>
<evidence type="ECO:0000256" key="2">
    <source>
        <dbReference type="ARBA" id="ARBA00022605"/>
    </source>
</evidence>
<dbReference type="InterPro" id="IPR011342">
    <property type="entry name" value="Shikimate_DH"/>
</dbReference>
<organism evidence="14">
    <name type="scientific">Ammonifex degensii</name>
    <dbReference type="NCBI Taxonomy" id="42838"/>
    <lineage>
        <taxon>Bacteria</taxon>
        <taxon>Bacillati</taxon>
        <taxon>Bacillota</taxon>
        <taxon>Clostridia</taxon>
        <taxon>Thermoanaerobacterales</taxon>
        <taxon>Thermoanaerobacteraceae</taxon>
        <taxon>Ammonifex</taxon>
    </lineage>
</organism>
<gene>
    <name evidence="10" type="primary">aroE</name>
    <name evidence="14" type="ORF">ENQ34_05350</name>
</gene>
<feature type="domain" description="Shikimate dehydrogenase substrate binding N-terminal" evidence="12">
    <location>
        <begin position="15"/>
        <end position="97"/>
    </location>
</feature>